<comment type="caution">
    <text evidence="2">The sequence shown here is derived from an EMBL/GenBank/DDBJ whole genome shotgun (WGS) entry which is preliminary data.</text>
</comment>
<dbReference type="Pfam" id="PF07866">
    <property type="entry name" value="DUF1653"/>
    <property type="match status" value="1"/>
</dbReference>
<evidence type="ECO:0000313" key="3">
    <source>
        <dbReference type="Proteomes" id="UP000575898"/>
    </source>
</evidence>
<evidence type="ECO:0000313" key="2">
    <source>
        <dbReference type="EMBL" id="MBB5016932.1"/>
    </source>
</evidence>
<dbReference type="RefSeq" id="WP_184033901.1">
    <property type="nucleotide sequence ID" value="NZ_JACHHY010000001.1"/>
</dbReference>
<feature type="domain" description="DUF1653" evidence="1">
    <location>
        <begin position="7"/>
        <end position="54"/>
    </location>
</feature>
<proteinExistence type="predicted"/>
<dbReference type="InterPro" id="IPR037135">
    <property type="entry name" value="DUF1653-like_dom_sf"/>
</dbReference>
<name>A0A840MJR0_9PROT</name>
<sequence>MTPPSSYFQHIDGGLYRFITEARHADNAQPVIVYEHLWPFEPGIWVRNAVEFQQRFTPIDAAIVQAQMQGNRQAAQQTVTAAKAARRARQTST</sequence>
<dbReference type="InterPro" id="IPR023387">
    <property type="entry name" value="DUF1653-like_dom"/>
</dbReference>
<keyword evidence="3" id="KW-1185">Reference proteome</keyword>
<reference evidence="2 3" key="1">
    <citation type="submission" date="2020-08" db="EMBL/GenBank/DDBJ databases">
        <title>Genomic Encyclopedia of Type Strains, Phase IV (KMG-IV): sequencing the most valuable type-strain genomes for metagenomic binning, comparative biology and taxonomic classification.</title>
        <authorList>
            <person name="Goeker M."/>
        </authorList>
    </citation>
    <scope>NUCLEOTIDE SEQUENCE [LARGE SCALE GENOMIC DNA]</scope>
    <source>
        <strain evidence="2 3">DSM 27165</strain>
    </source>
</reference>
<dbReference type="Gene3D" id="2.30.30.320">
    <property type="entry name" value="DUF1653-like domain"/>
    <property type="match status" value="1"/>
</dbReference>
<gene>
    <name evidence="2" type="ORF">HNQ59_000194</name>
</gene>
<protein>
    <recommendedName>
        <fullName evidence="1">DUF1653 domain-containing protein</fullName>
    </recommendedName>
</protein>
<dbReference type="EMBL" id="JACHHY010000001">
    <property type="protein sequence ID" value="MBB5016932.1"/>
    <property type="molecule type" value="Genomic_DNA"/>
</dbReference>
<dbReference type="AlphaFoldDB" id="A0A840MJR0"/>
<accession>A0A840MJR0</accession>
<organism evidence="2 3">
    <name type="scientific">Chitinivorax tropicus</name>
    <dbReference type="NCBI Taxonomy" id="714531"/>
    <lineage>
        <taxon>Bacteria</taxon>
        <taxon>Pseudomonadati</taxon>
        <taxon>Pseudomonadota</taxon>
        <taxon>Betaproteobacteria</taxon>
        <taxon>Chitinivorax</taxon>
    </lineage>
</organism>
<dbReference type="Proteomes" id="UP000575898">
    <property type="component" value="Unassembled WGS sequence"/>
</dbReference>
<evidence type="ECO:0000259" key="1">
    <source>
        <dbReference type="Pfam" id="PF07866"/>
    </source>
</evidence>